<dbReference type="Proteomes" id="UP000295472">
    <property type="component" value="Unassembled WGS sequence"/>
</dbReference>
<dbReference type="PROSITE" id="PS51534">
    <property type="entry name" value="SEFIR"/>
    <property type="match status" value="1"/>
</dbReference>
<accession>A0A4R8G3V9</accession>
<dbReference type="EMBL" id="SOEF01000047">
    <property type="protein sequence ID" value="TDX36559.1"/>
    <property type="molecule type" value="Genomic_DNA"/>
</dbReference>
<comment type="caution">
    <text evidence="2">The sequence shown here is derived from an EMBL/GenBank/DDBJ whole genome shotgun (WGS) entry which is preliminary data.</text>
</comment>
<organism evidence="2 3">
    <name type="scientific">Halanaerobium congolense</name>
    <dbReference type="NCBI Taxonomy" id="54121"/>
    <lineage>
        <taxon>Bacteria</taxon>
        <taxon>Bacillati</taxon>
        <taxon>Bacillota</taxon>
        <taxon>Clostridia</taxon>
        <taxon>Halanaerobiales</taxon>
        <taxon>Halanaerobiaceae</taxon>
        <taxon>Halanaerobium</taxon>
    </lineage>
</organism>
<dbReference type="SUPFAM" id="SSF52200">
    <property type="entry name" value="Toll/Interleukin receptor TIR domain"/>
    <property type="match status" value="1"/>
</dbReference>
<proteinExistence type="predicted"/>
<evidence type="ECO:0000313" key="2">
    <source>
        <dbReference type="EMBL" id="TDX36559.1"/>
    </source>
</evidence>
<dbReference type="GeneID" id="57013883"/>
<gene>
    <name evidence="2" type="ORF">C7954_1474</name>
</gene>
<evidence type="ECO:0000313" key="3">
    <source>
        <dbReference type="Proteomes" id="UP000295472"/>
    </source>
</evidence>
<dbReference type="Pfam" id="PF08357">
    <property type="entry name" value="SEFIR"/>
    <property type="match status" value="1"/>
</dbReference>
<feature type="domain" description="SEFIR" evidence="1">
    <location>
        <begin position="8"/>
        <end position="144"/>
    </location>
</feature>
<dbReference type="InterPro" id="IPR035897">
    <property type="entry name" value="Toll_tir_struct_dom_sf"/>
</dbReference>
<name>A0A4R8G3V9_9FIRM</name>
<evidence type="ECO:0000259" key="1">
    <source>
        <dbReference type="PROSITE" id="PS51534"/>
    </source>
</evidence>
<reference evidence="2 3" key="1">
    <citation type="submission" date="2019-03" db="EMBL/GenBank/DDBJ databases">
        <title>Subsurface microbial communities from deep shales in Ohio and West Virginia, USA.</title>
        <authorList>
            <person name="Wrighton K."/>
        </authorList>
    </citation>
    <scope>NUCLEOTIDE SEQUENCE [LARGE SCALE GENOMIC DNA]</scope>
    <source>
        <strain evidence="2 3">DSMZ 11287</strain>
    </source>
</reference>
<dbReference type="RefSeq" id="WP_134060161.1">
    <property type="nucleotide sequence ID" value="NZ_SOEF01000047.1"/>
</dbReference>
<dbReference type="Gene3D" id="3.40.50.10140">
    <property type="entry name" value="Toll/interleukin-1 receptor homology (TIR) domain"/>
    <property type="match status" value="1"/>
</dbReference>
<sequence>MPNQENEHPKLFISYSWTSPEHEEWVLTLAEELVEAGVDVILDKWDLKEGNDAYAFMEKMVVDPNIKKVIMICDKAYAKKADDRSGGVGTEAQIMSQEIYEKADQNKFVAVVTEKDDNGKAYLPVYYKSRIYIDLSDNEEYAKNFEKLLRWIYDEPLNVKPEIGEKPAFLDNSDNISIGTSYKFKRALDAIKKGKNYANGALIEYFDSLTEGLEEFRIKKSGNEEFSNNEFDEEFIKNIDKFIPYRNEAIEIFNAIGTYKNLNNVKEILHNFFEDLIPYFFKPKEITTWKEWDFDNFKFIIHELFLYCISSLIKHEYFQIAAHLLNTRYYIKDPDNRMNMQSFNIFRKHLKILEYRNNRLNLRKKSLQAHLLKERCHGTGIKFNNIMQTDFILFLRDKLDELNSDEDFFYRSWYPCTLIYNRYFQKSFELFARAESKDYFNSMKCLFNIKKPKDFQQFFNSVEDGNLELPRLVGNIAFIKSSIGYDNLGSRV</sequence>
<dbReference type="AlphaFoldDB" id="A0A4R8G3V9"/>
<protein>
    <submittedName>
        <fullName evidence="2">SEFIR domain-containing protein</fullName>
    </submittedName>
</protein>
<dbReference type="InterPro" id="IPR013568">
    <property type="entry name" value="SEFIR_dom"/>
</dbReference>